<name>X1RKP3_9ZZZZ</name>
<comment type="caution">
    <text evidence="1">The sequence shown here is derived from an EMBL/GenBank/DDBJ whole genome shotgun (WGS) entry which is preliminary data.</text>
</comment>
<evidence type="ECO:0000313" key="1">
    <source>
        <dbReference type="EMBL" id="GAI56109.1"/>
    </source>
</evidence>
<sequence length="84" mass="9272">VDAVIWCTGFRPALDHLRDLDVLDDSGKVEVDGSRSIREPRLWLVGYGDWTALASATLIGVTRTARSTVNEVVEYLNSLEQPDA</sequence>
<evidence type="ECO:0008006" key="2">
    <source>
        <dbReference type="Google" id="ProtNLM"/>
    </source>
</evidence>
<reference evidence="1" key="1">
    <citation type="journal article" date="2014" name="Front. Microbiol.">
        <title>High frequency of phylogenetically diverse reductive dehalogenase-homologous genes in deep subseafloor sedimentary metagenomes.</title>
        <authorList>
            <person name="Kawai M."/>
            <person name="Futagami T."/>
            <person name="Toyoda A."/>
            <person name="Takaki Y."/>
            <person name="Nishi S."/>
            <person name="Hori S."/>
            <person name="Arai W."/>
            <person name="Tsubouchi T."/>
            <person name="Morono Y."/>
            <person name="Uchiyama I."/>
            <person name="Ito T."/>
            <person name="Fujiyama A."/>
            <person name="Inagaki F."/>
            <person name="Takami H."/>
        </authorList>
    </citation>
    <scope>NUCLEOTIDE SEQUENCE</scope>
    <source>
        <strain evidence="1">Expedition CK06-06</strain>
    </source>
</reference>
<dbReference type="SUPFAM" id="SSF51905">
    <property type="entry name" value="FAD/NAD(P)-binding domain"/>
    <property type="match status" value="1"/>
</dbReference>
<organism evidence="1">
    <name type="scientific">marine sediment metagenome</name>
    <dbReference type="NCBI Taxonomy" id="412755"/>
    <lineage>
        <taxon>unclassified sequences</taxon>
        <taxon>metagenomes</taxon>
        <taxon>ecological metagenomes</taxon>
    </lineage>
</organism>
<dbReference type="Gene3D" id="3.50.50.60">
    <property type="entry name" value="FAD/NAD(P)-binding domain"/>
    <property type="match status" value="1"/>
</dbReference>
<protein>
    <recommendedName>
        <fullName evidence="2">FAD/NAD(P)-binding domain-containing protein</fullName>
    </recommendedName>
</protein>
<proteinExistence type="predicted"/>
<dbReference type="AlphaFoldDB" id="X1RKP3"/>
<feature type="non-terminal residue" evidence="1">
    <location>
        <position position="1"/>
    </location>
</feature>
<gene>
    <name evidence="1" type="ORF">S06H3_55140</name>
</gene>
<accession>X1RKP3</accession>
<dbReference type="EMBL" id="BARV01035324">
    <property type="protein sequence ID" value="GAI56109.1"/>
    <property type="molecule type" value="Genomic_DNA"/>
</dbReference>
<dbReference type="InterPro" id="IPR036188">
    <property type="entry name" value="FAD/NAD-bd_sf"/>
</dbReference>